<organism evidence="2">
    <name type="scientific">Tetraodon nigroviridis</name>
    <name type="common">Spotted green pufferfish</name>
    <name type="synonym">Chelonodon nigroviridis</name>
    <dbReference type="NCBI Taxonomy" id="99883"/>
    <lineage>
        <taxon>Eukaryota</taxon>
        <taxon>Metazoa</taxon>
        <taxon>Chordata</taxon>
        <taxon>Craniata</taxon>
        <taxon>Vertebrata</taxon>
        <taxon>Euteleostomi</taxon>
        <taxon>Actinopterygii</taxon>
        <taxon>Neopterygii</taxon>
        <taxon>Teleostei</taxon>
        <taxon>Neoteleostei</taxon>
        <taxon>Acanthomorphata</taxon>
        <taxon>Eupercaria</taxon>
        <taxon>Tetraodontiformes</taxon>
        <taxon>Tetradontoidea</taxon>
        <taxon>Tetraodontidae</taxon>
        <taxon>Tetraodon</taxon>
    </lineage>
</organism>
<evidence type="ECO:0000256" key="1">
    <source>
        <dbReference type="SAM" id="SignalP"/>
    </source>
</evidence>
<feature type="chain" id="PRO_5004244275" evidence="1">
    <location>
        <begin position="21"/>
        <end position="74"/>
    </location>
</feature>
<reference evidence="2" key="2">
    <citation type="submission" date="2004-02" db="EMBL/GenBank/DDBJ databases">
        <authorList>
            <consortium name="Genoscope"/>
            <consortium name="Whitehead Institute Centre for Genome Research"/>
        </authorList>
    </citation>
    <scope>NUCLEOTIDE SEQUENCE</scope>
</reference>
<dbReference type="AlphaFoldDB" id="Q4T3A4"/>
<dbReference type="EMBL" id="CAAE01010104">
    <property type="protein sequence ID" value="CAF92628.1"/>
    <property type="molecule type" value="Genomic_DNA"/>
</dbReference>
<name>Q4T3A4_TETNG</name>
<proteinExistence type="predicted"/>
<keyword evidence="1" id="KW-0732">Signal</keyword>
<gene>
    <name evidence="2" type="ORF">GSTENG00007936001</name>
</gene>
<protein>
    <submittedName>
        <fullName evidence="2">(spotted green pufferfish) hypothetical protein</fullName>
    </submittedName>
</protein>
<sequence length="74" mass="7443">MTFHLCRLALAGECVECVVCGSEGCGGESGEGGGLKEPGVAAATEVISGPMGSRSTQREQAGQVPGIKIIITLH</sequence>
<feature type="signal peptide" evidence="1">
    <location>
        <begin position="1"/>
        <end position="20"/>
    </location>
</feature>
<reference evidence="2" key="1">
    <citation type="journal article" date="2004" name="Nature">
        <title>Genome duplication in the teleost fish Tetraodon nigroviridis reveals the early vertebrate proto-karyotype.</title>
        <authorList>
            <person name="Jaillon O."/>
            <person name="Aury J.-M."/>
            <person name="Brunet F."/>
            <person name="Petit J.-L."/>
            <person name="Stange-Thomann N."/>
            <person name="Mauceli E."/>
            <person name="Bouneau L."/>
            <person name="Fischer C."/>
            <person name="Ozouf-Costaz C."/>
            <person name="Bernot A."/>
            <person name="Nicaud S."/>
            <person name="Jaffe D."/>
            <person name="Fisher S."/>
            <person name="Lutfalla G."/>
            <person name="Dossat C."/>
            <person name="Segurens B."/>
            <person name="Dasilva C."/>
            <person name="Salanoubat M."/>
            <person name="Levy M."/>
            <person name="Boudet N."/>
            <person name="Castellano S."/>
            <person name="Anthouard V."/>
            <person name="Jubin C."/>
            <person name="Castelli V."/>
            <person name="Katinka M."/>
            <person name="Vacherie B."/>
            <person name="Biemont C."/>
            <person name="Skalli Z."/>
            <person name="Cattolico L."/>
            <person name="Poulain J."/>
            <person name="De Berardinis V."/>
            <person name="Cruaud C."/>
            <person name="Duprat S."/>
            <person name="Brottier P."/>
            <person name="Coutanceau J.-P."/>
            <person name="Gouzy J."/>
            <person name="Parra G."/>
            <person name="Lardier G."/>
            <person name="Chapple C."/>
            <person name="McKernan K.J."/>
            <person name="McEwan P."/>
            <person name="Bosak S."/>
            <person name="Kellis M."/>
            <person name="Volff J.-N."/>
            <person name="Guigo R."/>
            <person name="Zody M.C."/>
            <person name="Mesirov J."/>
            <person name="Lindblad-Toh K."/>
            <person name="Birren B."/>
            <person name="Nusbaum C."/>
            <person name="Kahn D."/>
            <person name="Robinson-Rechavi M."/>
            <person name="Laudet V."/>
            <person name="Schachter V."/>
            <person name="Quetier F."/>
            <person name="Saurin W."/>
            <person name="Scarpelli C."/>
            <person name="Wincker P."/>
            <person name="Lander E.S."/>
            <person name="Weissenbach J."/>
            <person name="Roest Crollius H."/>
        </authorList>
    </citation>
    <scope>NUCLEOTIDE SEQUENCE [LARGE SCALE GENOMIC DNA]</scope>
</reference>
<dbReference type="KEGG" id="tng:GSTEN00007936G001"/>
<comment type="caution">
    <text evidence="2">The sequence shown here is derived from an EMBL/GenBank/DDBJ whole genome shotgun (WGS) entry which is preliminary data.</text>
</comment>
<accession>Q4T3A4</accession>
<evidence type="ECO:0000313" key="2">
    <source>
        <dbReference type="EMBL" id="CAF92628.1"/>
    </source>
</evidence>